<dbReference type="EMBL" id="CP011542">
    <property type="protein sequence ID" value="AKK05534.1"/>
    <property type="molecule type" value="Genomic_DNA"/>
</dbReference>
<evidence type="ECO:0000313" key="1">
    <source>
        <dbReference type="EMBL" id="AKK05534.1"/>
    </source>
</evidence>
<name>A0A0G3GWJ4_9CORY</name>
<evidence type="ECO:0000313" key="2">
    <source>
        <dbReference type="Proteomes" id="UP000035199"/>
    </source>
</evidence>
<protein>
    <submittedName>
        <fullName evidence="1">TerD domain</fullName>
    </submittedName>
</protein>
<dbReference type="AlphaFoldDB" id="A0A0G3GWJ4"/>
<dbReference type="PATRIC" id="fig|571915.4.peg.1275"/>
<dbReference type="KEGG" id="cmv:CMUST_05990"/>
<organism evidence="1 2">
    <name type="scientific">Corynebacterium mustelae</name>
    <dbReference type="NCBI Taxonomy" id="571915"/>
    <lineage>
        <taxon>Bacteria</taxon>
        <taxon>Bacillati</taxon>
        <taxon>Actinomycetota</taxon>
        <taxon>Actinomycetes</taxon>
        <taxon>Mycobacteriales</taxon>
        <taxon>Corynebacteriaceae</taxon>
        <taxon>Corynebacterium</taxon>
    </lineage>
</organism>
<sequence length="685" mass="76341">MTTVAMLRKGLIASTPTTRNRCSLAEAVSACCELMNLGFLADPVELLYLDTNDLRTVIGNAALVVGSDRNWVPMYPGFPQQVIDTSVAQLLFGQLVHYCSFGEILPELQREFDRSPDVLMTDLRPLKAFHPSTSDLVQVWQKPLGLSDTDRDFADDLALYLGQAAATAFETTTFVSGENFALACEALMGIGIPNAFEYGATKLRNVDDLLRLVLACFGRGARYLRKVTVTSIPKTYRRLILDELSRFDEPHNLDLLYKRRMQWRVVMRKIHPYSLPNRRTDLLDIIHSNVKYVTLNARIEKALFDDDIATACELLTHQPGNLIRRLDHLMRLIGHRRVGTWQQKLEALDNALTKVAYKVRLSTLLSALNHLRTRDVTFKVVKIPGKGNVLQRLEPTPVFPAVLELVTDRILTAIIHRLRLASAPPAPVACASEVPVELVRRDTSAAVARLKRGQRIALTQDSDSPNEPRIRPGVIRMFVHWYGGDVDLGVVLTDRTLKHQIGYVDYTNYSGKPYGSMIVHSGDIISAPNGGCEFVDIDVAELKKQHRNARYAICSLIAYSAGLFSAIDSFAGAMVRISGMSGDIFEPRTIATAAKPTAPSTSSIPFIIDLKTYELIWLDSSLGTRRGRYSTGNSLAADLVRSEMTMLERRVSEGELLSWWAQAHQTDTVAEPVDDTQVEMLLTNC</sequence>
<dbReference type="STRING" id="571915.CMUST_05990"/>
<gene>
    <name evidence="1" type="ORF">CMUST_05990</name>
</gene>
<reference evidence="2" key="2">
    <citation type="submission" date="2015-05" db="EMBL/GenBank/DDBJ databases">
        <title>Complete genome sequence of Corynebacterium mustelae DSM 45274, isolated from various tissues of a male ferret with lethal sepsis.</title>
        <authorList>
            <person name="Ruckert C."/>
            <person name="Albersmeier A."/>
            <person name="Winkler A."/>
            <person name="Tauch A."/>
        </authorList>
    </citation>
    <scope>NUCLEOTIDE SEQUENCE [LARGE SCALE GENOMIC DNA]</scope>
    <source>
        <strain evidence="2">DSM 45274</strain>
    </source>
</reference>
<keyword evidence="2" id="KW-1185">Reference proteome</keyword>
<accession>A0A0G3GWJ4</accession>
<dbReference type="Proteomes" id="UP000035199">
    <property type="component" value="Chromosome"/>
</dbReference>
<proteinExistence type="predicted"/>
<reference evidence="1 2" key="1">
    <citation type="journal article" date="2015" name="Genome Announc.">
        <title>Complete Genome Sequence of the Type Strain Corynebacterium mustelae DSM 45274, Isolated from Various Tissues of a Male Ferret with Lethal Sepsis.</title>
        <authorList>
            <person name="Ruckert C."/>
            <person name="Eimer J."/>
            <person name="Winkler A."/>
            <person name="Tauch A."/>
        </authorList>
    </citation>
    <scope>NUCLEOTIDE SEQUENCE [LARGE SCALE GENOMIC DNA]</scope>
    <source>
        <strain evidence="1 2">DSM 45274</strain>
    </source>
</reference>